<dbReference type="AlphaFoldDB" id="A0A072VSY4"/>
<name>A0A072VSY4_MEDTR</name>
<accession>A0A072VSY4</accession>
<dbReference type="Proteomes" id="UP000002051">
    <property type="component" value="Unassembled WGS sequence"/>
</dbReference>
<evidence type="ECO:0000313" key="2">
    <source>
        <dbReference type="EnsemblPlants" id="KEH41240"/>
    </source>
</evidence>
<protein>
    <submittedName>
        <fullName evidence="1">Transmembrane protein, putative</fullName>
    </submittedName>
</protein>
<keyword evidence="1" id="KW-0812">Transmembrane</keyword>
<gene>
    <name evidence="1" type="ordered locus">MTR_1g047090</name>
</gene>
<organism evidence="1 3">
    <name type="scientific">Medicago truncatula</name>
    <name type="common">Barrel medic</name>
    <name type="synonym">Medicago tribuloides</name>
    <dbReference type="NCBI Taxonomy" id="3880"/>
    <lineage>
        <taxon>Eukaryota</taxon>
        <taxon>Viridiplantae</taxon>
        <taxon>Streptophyta</taxon>
        <taxon>Embryophyta</taxon>
        <taxon>Tracheophyta</taxon>
        <taxon>Spermatophyta</taxon>
        <taxon>Magnoliopsida</taxon>
        <taxon>eudicotyledons</taxon>
        <taxon>Gunneridae</taxon>
        <taxon>Pentapetalae</taxon>
        <taxon>rosids</taxon>
        <taxon>fabids</taxon>
        <taxon>Fabales</taxon>
        <taxon>Fabaceae</taxon>
        <taxon>Papilionoideae</taxon>
        <taxon>50 kb inversion clade</taxon>
        <taxon>NPAAA clade</taxon>
        <taxon>Hologalegina</taxon>
        <taxon>IRL clade</taxon>
        <taxon>Trifolieae</taxon>
        <taxon>Medicago</taxon>
    </lineage>
</organism>
<dbReference type="HOGENOM" id="CLU_2213796_0_0_1"/>
<proteinExistence type="predicted"/>
<reference evidence="1 3" key="1">
    <citation type="journal article" date="2011" name="Nature">
        <title>The Medicago genome provides insight into the evolution of rhizobial symbioses.</title>
        <authorList>
            <person name="Young N.D."/>
            <person name="Debelle F."/>
            <person name="Oldroyd G.E."/>
            <person name="Geurts R."/>
            <person name="Cannon S.B."/>
            <person name="Udvardi M.K."/>
            <person name="Benedito V.A."/>
            <person name="Mayer K.F."/>
            <person name="Gouzy J."/>
            <person name="Schoof H."/>
            <person name="Van de Peer Y."/>
            <person name="Proost S."/>
            <person name="Cook D.R."/>
            <person name="Meyers B.C."/>
            <person name="Spannagl M."/>
            <person name="Cheung F."/>
            <person name="De Mita S."/>
            <person name="Krishnakumar V."/>
            <person name="Gundlach H."/>
            <person name="Zhou S."/>
            <person name="Mudge J."/>
            <person name="Bharti A.K."/>
            <person name="Murray J.D."/>
            <person name="Naoumkina M.A."/>
            <person name="Rosen B."/>
            <person name="Silverstein K.A."/>
            <person name="Tang H."/>
            <person name="Rombauts S."/>
            <person name="Zhao P.X."/>
            <person name="Zhou P."/>
            <person name="Barbe V."/>
            <person name="Bardou P."/>
            <person name="Bechner M."/>
            <person name="Bellec A."/>
            <person name="Berger A."/>
            <person name="Berges H."/>
            <person name="Bidwell S."/>
            <person name="Bisseling T."/>
            <person name="Choisne N."/>
            <person name="Couloux A."/>
            <person name="Denny R."/>
            <person name="Deshpande S."/>
            <person name="Dai X."/>
            <person name="Doyle J.J."/>
            <person name="Dudez A.M."/>
            <person name="Farmer A.D."/>
            <person name="Fouteau S."/>
            <person name="Franken C."/>
            <person name="Gibelin C."/>
            <person name="Gish J."/>
            <person name="Goldstein S."/>
            <person name="Gonzalez A.J."/>
            <person name="Green P.J."/>
            <person name="Hallab A."/>
            <person name="Hartog M."/>
            <person name="Hua A."/>
            <person name="Humphray S.J."/>
            <person name="Jeong D.H."/>
            <person name="Jing Y."/>
            <person name="Jocker A."/>
            <person name="Kenton S.M."/>
            <person name="Kim D.J."/>
            <person name="Klee K."/>
            <person name="Lai H."/>
            <person name="Lang C."/>
            <person name="Lin S."/>
            <person name="Macmil S.L."/>
            <person name="Magdelenat G."/>
            <person name="Matthews L."/>
            <person name="McCorrison J."/>
            <person name="Monaghan E.L."/>
            <person name="Mun J.H."/>
            <person name="Najar F.Z."/>
            <person name="Nicholson C."/>
            <person name="Noirot C."/>
            <person name="O'Bleness M."/>
            <person name="Paule C.R."/>
            <person name="Poulain J."/>
            <person name="Prion F."/>
            <person name="Qin B."/>
            <person name="Qu C."/>
            <person name="Retzel E.F."/>
            <person name="Riddle C."/>
            <person name="Sallet E."/>
            <person name="Samain S."/>
            <person name="Samson N."/>
            <person name="Sanders I."/>
            <person name="Saurat O."/>
            <person name="Scarpelli C."/>
            <person name="Schiex T."/>
            <person name="Segurens B."/>
            <person name="Severin A.J."/>
            <person name="Sherrier D.J."/>
            <person name="Shi R."/>
            <person name="Sims S."/>
            <person name="Singer S.R."/>
            <person name="Sinharoy S."/>
            <person name="Sterck L."/>
            <person name="Viollet A."/>
            <person name="Wang B.B."/>
            <person name="Wang K."/>
            <person name="Wang M."/>
            <person name="Wang X."/>
            <person name="Warfsmann J."/>
            <person name="Weissenbach J."/>
            <person name="White D.D."/>
            <person name="White J.D."/>
            <person name="Wiley G.B."/>
            <person name="Wincker P."/>
            <person name="Xing Y."/>
            <person name="Yang L."/>
            <person name="Yao Z."/>
            <person name="Ying F."/>
            <person name="Zhai J."/>
            <person name="Zhou L."/>
            <person name="Zuber A."/>
            <person name="Denarie J."/>
            <person name="Dixon R.A."/>
            <person name="May G.D."/>
            <person name="Schwartz D.C."/>
            <person name="Rogers J."/>
            <person name="Quetier F."/>
            <person name="Town C.D."/>
            <person name="Roe B.A."/>
        </authorList>
    </citation>
    <scope>NUCLEOTIDE SEQUENCE [LARGE SCALE GENOMIC DNA]</scope>
    <source>
        <strain evidence="1">A17</strain>
        <strain evidence="2 3">cv. Jemalong A17</strain>
    </source>
</reference>
<dbReference type="EnsemblPlants" id="KEH41240">
    <property type="protein sequence ID" value="KEH41240"/>
    <property type="gene ID" value="MTR_1g047090"/>
</dbReference>
<keyword evidence="1" id="KW-0472">Membrane</keyword>
<evidence type="ECO:0000313" key="3">
    <source>
        <dbReference type="Proteomes" id="UP000002051"/>
    </source>
</evidence>
<reference evidence="2" key="3">
    <citation type="submission" date="2015-04" db="UniProtKB">
        <authorList>
            <consortium name="EnsemblPlants"/>
        </authorList>
    </citation>
    <scope>IDENTIFICATION</scope>
    <source>
        <strain evidence="2">cv. Jemalong A17</strain>
    </source>
</reference>
<keyword evidence="3" id="KW-1185">Reference proteome</keyword>
<dbReference type="EMBL" id="CM001217">
    <property type="protein sequence ID" value="KEH41240.1"/>
    <property type="molecule type" value="Genomic_DNA"/>
</dbReference>
<evidence type="ECO:0000313" key="1">
    <source>
        <dbReference type="EMBL" id="KEH41240.1"/>
    </source>
</evidence>
<sequence>MSKRDVRHNQKLCVVIAVANCRCPAAVFGHFYTAAAGCCCLATVVNIHTFFFPFSFQSLALVYVPKMQFFSGFQLAFLFICQYENQNSNAVRTEPDFFGSSELNMLS</sequence>
<reference evidence="1 3" key="2">
    <citation type="journal article" date="2014" name="BMC Genomics">
        <title>An improved genome release (version Mt4.0) for the model legume Medicago truncatula.</title>
        <authorList>
            <person name="Tang H."/>
            <person name="Krishnakumar V."/>
            <person name="Bidwell S."/>
            <person name="Rosen B."/>
            <person name="Chan A."/>
            <person name="Zhou S."/>
            <person name="Gentzbittel L."/>
            <person name="Childs K.L."/>
            <person name="Yandell M."/>
            <person name="Gundlach H."/>
            <person name="Mayer K.F."/>
            <person name="Schwartz D.C."/>
            <person name="Town C.D."/>
        </authorList>
    </citation>
    <scope>GENOME REANNOTATION</scope>
    <source>
        <strain evidence="1">A17</strain>
        <strain evidence="2 3">cv. Jemalong A17</strain>
    </source>
</reference>